<evidence type="ECO:0008006" key="3">
    <source>
        <dbReference type="Google" id="ProtNLM"/>
    </source>
</evidence>
<sequence>MTQSAEPSQITLSGMRDLFAQKFPDLVGPFDQINPDLEEGKGAQALADLIGCEVEVKSEQGLSIYRWVGRNGPFELRVPKPFDPHPQRPSETQQQAQVQDDEPATPQEVSEVAAESLEAPEAPDDPPVVPEADSDSQSATGEEEAAESDPAPANVPAQGLFPALAALLGDSTLLMTVARTGEDGKEPVLTVTLVPQVETESFTPVCLAGTVTDLDAHFVAALKSKAESRKSIEQAVADLKAADKELEEAKKKEVEAKRKQTEAKKKSTAKLEEPAKVEAAPPEPPKPEPQEALF</sequence>
<feature type="region of interest" description="Disordered" evidence="1">
    <location>
        <begin position="248"/>
        <end position="294"/>
    </location>
</feature>
<feature type="compositionally biased region" description="Basic and acidic residues" evidence="1">
    <location>
        <begin position="248"/>
        <end position="276"/>
    </location>
</feature>
<feature type="compositionally biased region" description="Basic and acidic residues" evidence="1">
    <location>
        <begin position="77"/>
        <end position="88"/>
    </location>
</feature>
<accession>A0A6J4VWD9</accession>
<feature type="compositionally biased region" description="Polar residues" evidence="1">
    <location>
        <begin position="89"/>
        <end position="98"/>
    </location>
</feature>
<feature type="compositionally biased region" description="Low complexity" evidence="1">
    <location>
        <begin position="108"/>
        <end position="120"/>
    </location>
</feature>
<feature type="compositionally biased region" description="Basic and acidic residues" evidence="1">
    <location>
        <begin position="285"/>
        <end position="294"/>
    </location>
</feature>
<evidence type="ECO:0000313" key="2">
    <source>
        <dbReference type="EMBL" id="CAA9589040.1"/>
    </source>
</evidence>
<reference evidence="2" key="1">
    <citation type="submission" date="2020-02" db="EMBL/GenBank/DDBJ databases">
        <authorList>
            <person name="Meier V. D."/>
        </authorList>
    </citation>
    <scope>NUCLEOTIDE SEQUENCE</scope>
    <source>
        <strain evidence="2">AVDCRST_MAG86</strain>
    </source>
</reference>
<name>A0A6J4VWD9_9DEIN</name>
<protein>
    <recommendedName>
        <fullName evidence="3">PRTRC system protein E</fullName>
    </recommendedName>
</protein>
<gene>
    <name evidence="2" type="ORF">AVDCRST_MAG86-4304</name>
</gene>
<dbReference type="AlphaFoldDB" id="A0A6J4VWD9"/>
<dbReference type="EMBL" id="CADCWP010000371">
    <property type="protein sequence ID" value="CAA9589040.1"/>
    <property type="molecule type" value="Genomic_DNA"/>
</dbReference>
<dbReference type="NCBIfam" id="TIGR03741">
    <property type="entry name" value="PRTRC_E"/>
    <property type="match status" value="1"/>
</dbReference>
<feature type="region of interest" description="Disordered" evidence="1">
    <location>
        <begin position="75"/>
        <end position="157"/>
    </location>
</feature>
<organism evidence="2">
    <name type="scientific">uncultured Truepera sp</name>
    <dbReference type="NCBI Taxonomy" id="543023"/>
    <lineage>
        <taxon>Bacteria</taxon>
        <taxon>Thermotogati</taxon>
        <taxon>Deinococcota</taxon>
        <taxon>Deinococci</taxon>
        <taxon>Trueperales</taxon>
        <taxon>Trueperaceae</taxon>
        <taxon>Truepera</taxon>
        <taxon>environmental samples</taxon>
    </lineage>
</organism>
<evidence type="ECO:0000256" key="1">
    <source>
        <dbReference type="SAM" id="MobiDB-lite"/>
    </source>
</evidence>
<proteinExistence type="predicted"/>
<dbReference type="InterPro" id="IPR022273">
    <property type="entry name" value="PRTRC_protein-E"/>
</dbReference>